<evidence type="ECO:0000313" key="3">
    <source>
        <dbReference type="Proteomes" id="UP000198995"/>
    </source>
</evidence>
<dbReference type="EMBL" id="FNAF01000016">
    <property type="protein sequence ID" value="SDE06724.1"/>
    <property type="molecule type" value="Genomic_DNA"/>
</dbReference>
<dbReference type="OrthoDB" id="1906906at2"/>
<evidence type="ECO:0008006" key="4">
    <source>
        <dbReference type="Google" id="ProtNLM"/>
    </source>
</evidence>
<dbReference type="AlphaFoldDB" id="A0A1G6ZVG1"/>
<keyword evidence="3" id="KW-1185">Reference proteome</keyword>
<protein>
    <recommendedName>
        <fullName evidence="4">Lipoprotein</fullName>
    </recommendedName>
</protein>
<dbReference type="STRING" id="2741.SAMN04489866_1167"/>
<dbReference type="PROSITE" id="PS51257">
    <property type="entry name" value="PROKAR_LIPOPROTEIN"/>
    <property type="match status" value="1"/>
</dbReference>
<gene>
    <name evidence="2" type="ORF">SAMN04489866_1167</name>
</gene>
<feature type="chain" id="PRO_5038916863" description="Lipoprotein" evidence="1">
    <location>
        <begin position="22"/>
        <end position="501"/>
    </location>
</feature>
<accession>A0A1G6ZVG1</accession>
<name>A0A1G6ZVG1_PEPNI</name>
<organism evidence="2 3">
    <name type="scientific">Peptococcus niger</name>
    <dbReference type="NCBI Taxonomy" id="2741"/>
    <lineage>
        <taxon>Bacteria</taxon>
        <taxon>Bacillati</taxon>
        <taxon>Bacillota</taxon>
        <taxon>Clostridia</taxon>
        <taxon>Eubacteriales</taxon>
        <taxon>Peptococcaceae</taxon>
        <taxon>Peptococcus</taxon>
    </lineage>
</organism>
<reference evidence="2 3" key="1">
    <citation type="submission" date="2016-10" db="EMBL/GenBank/DDBJ databases">
        <authorList>
            <person name="de Groot N.N."/>
        </authorList>
    </citation>
    <scope>NUCLEOTIDE SEQUENCE [LARGE SCALE GENOMIC DNA]</scope>
    <source>
        <strain evidence="2 3">DSM 20475</strain>
    </source>
</reference>
<feature type="signal peptide" evidence="1">
    <location>
        <begin position="1"/>
        <end position="21"/>
    </location>
</feature>
<proteinExistence type="predicted"/>
<dbReference type="Proteomes" id="UP000198995">
    <property type="component" value="Unassembled WGS sequence"/>
</dbReference>
<sequence length="501" mass="55215">MKKLGAVGLVLLLLLTTACQNSLYRDDTVYMVNRDRANKEELVNVITADGPRPFRADALKNINPGAGESPLYIDRKAGLMWIFRPDSAPFGWEKISILAPPCAWGTVFAEDLKTGARSVLVANVPAPERVRLDAPADRLYWLADGQLYIGDLRRQAVEGPVAVNAQSRLVDMFISPTESRKLYLCPLGQADFGYYPDTGRSVPLYEMQERFYDTAPLSKQYFYANQWRQDEEGDAKGLWTVIADTRREVARVLARGSYADAYKTGVLLLGDQRFGLTLVPDFNAPEKTIRITDQYVYQSGFFAKGGIYWIGDNGFQQNAGPGRPAYLLHILSPEGNEIKRLPLSGAAILVRATGKSAVCAGPAAESIDLTQAEITAERSWQSRWLSAPLGLEEAVSNTVRAFGNSLLGDKSALAELQRMAITEEAAQGITANADVTSDLSTNRHVEGHLRNALLSQDTGLAEGILCVEATDEDDHSELRRVSIRYQLFAGEWRIVQFSAAE</sequence>
<dbReference type="RefSeq" id="WP_091792356.1">
    <property type="nucleotide sequence ID" value="NZ_FNAF01000016.1"/>
</dbReference>
<evidence type="ECO:0000313" key="2">
    <source>
        <dbReference type="EMBL" id="SDE06724.1"/>
    </source>
</evidence>
<evidence type="ECO:0000256" key="1">
    <source>
        <dbReference type="SAM" id="SignalP"/>
    </source>
</evidence>
<keyword evidence="1" id="KW-0732">Signal</keyword>